<dbReference type="EMBL" id="FIZY01000026">
    <property type="protein sequence ID" value="CZF83873.1"/>
    <property type="molecule type" value="Genomic_DNA"/>
</dbReference>
<feature type="domain" description="Tail sheath protein C-terminal" evidence="4">
    <location>
        <begin position="374"/>
        <end position="489"/>
    </location>
</feature>
<dbReference type="InterPro" id="IPR035326">
    <property type="entry name" value="Beta_sandwich_Seath"/>
</dbReference>
<dbReference type="Pfam" id="PF17481">
    <property type="entry name" value="Phage_sheath_domII"/>
    <property type="match status" value="1"/>
</dbReference>
<feature type="domain" description="Tail sheath protein subtilisin-like" evidence="2">
    <location>
        <begin position="205"/>
        <end position="365"/>
    </location>
</feature>
<evidence type="ECO:0000259" key="3">
    <source>
        <dbReference type="Pfam" id="PF17481"/>
    </source>
</evidence>
<accession>A0A128FAP3</accession>
<gene>
    <name evidence="5" type="ORF">GMA8713_02844</name>
</gene>
<dbReference type="InterPro" id="IPR035089">
    <property type="entry name" value="Phage_sheath_subtilisin"/>
</dbReference>
<dbReference type="InterPro" id="IPR007067">
    <property type="entry name" value="Tail_sheath"/>
</dbReference>
<evidence type="ECO:0000259" key="2">
    <source>
        <dbReference type="Pfam" id="PF04984"/>
    </source>
</evidence>
<evidence type="ECO:0000313" key="5">
    <source>
        <dbReference type="EMBL" id="CZF83873.1"/>
    </source>
</evidence>
<dbReference type="Pfam" id="PF04984">
    <property type="entry name" value="Phage_sheath_1"/>
    <property type="match status" value="1"/>
</dbReference>
<dbReference type="PIRSF" id="PIRSF007349">
    <property type="entry name" value="Tsp_L"/>
    <property type="match status" value="1"/>
</dbReference>
<reference evidence="6" key="1">
    <citation type="submission" date="2016-02" db="EMBL/GenBank/DDBJ databases">
        <authorList>
            <person name="Rodrigo-Torres Lidia"/>
            <person name="Arahal R.David."/>
        </authorList>
    </citation>
    <scope>NUCLEOTIDE SEQUENCE [LARGE SCALE GENOMIC DNA]</scope>
    <source>
        <strain evidence="6">CECT 8713</strain>
    </source>
</reference>
<evidence type="ECO:0000313" key="6">
    <source>
        <dbReference type="Proteomes" id="UP000073601"/>
    </source>
</evidence>
<proteinExistence type="inferred from homology"/>
<evidence type="ECO:0000256" key="1">
    <source>
        <dbReference type="ARBA" id="ARBA00008005"/>
    </source>
</evidence>
<evidence type="ECO:0000259" key="4">
    <source>
        <dbReference type="Pfam" id="PF17482"/>
    </source>
</evidence>
<dbReference type="AlphaFoldDB" id="A0A128FAP3"/>
<keyword evidence="6" id="KW-1185">Reference proteome</keyword>
<dbReference type="Pfam" id="PF17482">
    <property type="entry name" value="Phage_sheath_1C"/>
    <property type="match status" value="1"/>
</dbReference>
<feature type="domain" description="Phage tail sheath protein-like beta-sandwich" evidence="3">
    <location>
        <begin position="95"/>
        <end position="196"/>
    </location>
</feature>
<protein>
    <submittedName>
        <fullName evidence="5">Phage tail sheath protein</fullName>
    </submittedName>
</protein>
<dbReference type="RefSeq" id="WP_062710974.1">
    <property type="nucleotide sequence ID" value="NZ_CAWRCI010000026.1"/>
</dbReference>
<comment type="similarity">
    <text evidence="1">Belongs to the myoviridae tail sheath protein family.</text>
</comment>
<name>A0A128FAP3_9GAMM</name>
<organism evidence="5 6">
    <name type="scientific">Grimontia marina</name>
    <dbReference type="NCBI Taxonomy" id="646534"/>
    <lineage>
        <taxon>Bacteria</taxon>
        <taxon>Pseudomonadati</taxon>
        <taxon>Pseudomonadota</taxon>
        <taxon>Gammaproteobacteria</taxon>
        <taxon>Vibrionales</taxon>
        <taxon>Vibrionaceae</taxon>
        <taxon>Grimontia</taxon>
    </lineage>
</organism>
<dbReference type="InterPro" id="IPR020287">
    <property type="entry name" value="Tail_sheath_C"/>
</dbReference>
<dbReference type="Proteomes" id="UP000073601">
    <property type="component" value="Unassembled WGS sequence"/>
</dbReference>
<sequence>MMSIPNDIRVPLFYMAFDNANANQGVAVQQHKILVMGHQSGGTATDLEQYRITSDDQARALFGDDAMLTAMLQTLRKGNNYTETWAMPVAEPAAGTAASSGQAITVTGSASQAGTLSLMIAGQRVQVGVSTNDTAGAIAAAIVNAINQQAALPVTAQIPASENTRVKLTAKWKGITGNDIDVRCNYYDTEQLPPGVSLTLSPLSGGAGYVDASDVIGALGDEWFNHIVCPFNDQAFLDGLRTELDARWGALRMMEAVCYTAIRGNHAETGTWGNTRNDHLITCMSTNTAPNPPWEFAAAYAGQAAYHLAIDPARPLQTLPLVGLLPPSKRERWDLVERNLLLHDGVATYYVDAGNRCVIEREISTYQVNTFGSPDPSYLDITTPMTLGYFRFVHKAHFTQKFPRHKLAGDDVLDSLEPGQPVVTPKILRAEMLDVFLQLQEKGLVEGFEQYNAELEVTRDSADANRINVLCSPDLINGLRIMAMNVQFKL</sequence>